<protein>
    <submittedName>
        <fullName evidence="3">Polyglutamine synthesis accessory protein</fullName>
    </submittedName>
</protein>
<evidence type="ECO:0000313" key="3">
    <source>
        <dbReference type="EMBL" id="GIH64836.1"/>
    </source>
</evidence>
<evidence type="ECO:0000256" key="1">
    <source>
        <dbReference type="ARBA" id="ARBA00005662"/>
    </source>
</evidence>
<dbReference type="InterPro" id="IPR019079">
    <property type="entry name" value="Capsule_synth_CapA"/>
</dbReference>
<accession>A0ABQ4GTQ9</accession>
<dbReference type="Pfam" id="PF09587">
    <property type="entry name" value="PGA_cap"/>
    <property type="match status" value="1"/>
</dbReference>
<dbReference type="SMART" id="SM00854">
    <property type="entry name" value="PGA_cap"/>
    <property type="match status" value="1"/>
</dbReference>
<gene>
    <name evidence="3" type="ORF">Msi02_56530</name>
</gene>
<comment type="similarity">
    <text evidence="1">Belongs to the CapA family.</text>
</comment>
<evidence type="ECO:0000259" key="2">
    <source>
        <dbReference type="SMART" id="SM00854"/>
    </source>
</evidence>
<feature type="domain" description="Capsule synthesis protein CapA" evidence="2">
    <location>
        <begin position="10"/>
        <end position="291"/>
    </location>
</feature>
<dbReference type="EMBL" id="BOOF01000034">
    <property type="protein sequence ID" value="GIH64836.1"/>
    <property type="molecule type" value="Genomic_DNA"/>
</dbReference>
<proteinExistence type="inferred from homology"/>
<dbReference type="Gene3D" id="3.60.21.10">
    <property type="match status" value="1"/>
</dbReference>
<comment type="caution">
    <text evidence="3">The sequence shown here is derived from an EMBL/GenBank/DDBJ whole genome shotgun (WGS) entry which is preliminary data.</text>
</comment>
<dbReference type="InterPro" id="IPR052169">
    <property type="entry name" value="CW_Biosynth-Accessory"/>
</dbReference>
<dbReference type="Proteomes" id="UP000660454">
    <property type="component" value="Unassembled WGS sequence"/>
</dbReference>
<dbReference type="PANTHER" id="PTHR33393:SF11">
    <property type="entry name" value="POLYGLUTAMINE SYNTHESIS ACCESSORY PROTEIN RV0574C-RELATED"/>
    <property type="match status" value="1"/>
</dbReference>
<keyword evidence="4" id="KW-1185">Reference proteome</keyword>
<evidence type="ECO:0000313" key="4">
    <source>
        <dbReference type="Proteomes" id="UP000660454"/>
    </source>
</evidence>
<organism evidence="3 4">
    <name type="scientific">Microbispora siamensis</name>
    <dbReference type="NCBI Taxonomy" id="564413"/>
    <lineage>
        <taxon>Bacteria</taxon>
        <taxon>Bacillati</taxon>
        <taxon>Actinomycetota</taxon>
        <taxon>Actinomycetes</taxon>
        <taxon>Streptosporangiales</taxon>
        <taxon>Streptosporangiaceae</taxon>
        <taxon>Microbispora</taxon>
    </lineage>
</organism>
<dbReference type="SUPFAM" id="SSF56300">
    <property type="entry name" value="Metallo-dependent phosphatases"/>
    <property type="match status" value="1"/>
</dbReference>
<dbReference type="PANTHER" id="PTHR33393">
    <property type="entry name" value="POLYGLUTAMINE SYNTHESIS ACCESSORY PROTEIN RV0574C-RELATED"/>
    <property type="match status" value="1"/>
</dbReference>
<dbReference type="RefSeq" id="WP_204051017.1">
    <property type="nucleotide sequence ID" value="NZ_BOOF01000034.1"/>
</dbReference>
<sequence>MRSAAGDPVTLFLCGDVMLGRGVDQILPHPGDPALEESCVRDARAYVELAEEANGPIPRPVGYSWPWGDALEVLDEAAPDVRVLNLETSVTRSRDFAPGKQVHYRMNPANIPALAVARPDVCVLANNHVLDFGVRGLTETLDALAGAGLDQAGAGRDEAEARRPAVVALPGGGRVLVFAVAMPSSGVPGAWAAARDRPGVAFLPEPSRDAAAETVDRVRRAKRPGDLAVVSIHWGSNWGYEVEDDQVEFAHALVEGGVDLVHGHSSHHPRPIEVYRDRLILYGCGDFVDDYEGIAGYEDYRDDLRLLYLVTVEATAEAASGRLLELRMAPMRAVRMRLRHACGEDREWLRATLDRVSREFGARVAPAPGGTLALAPAA</sequence>
<name>A0ABQ4GTQ9_9ACTN</name>
<dbReference type="CDD" id="cd07381">
    <property type="entry name" value="MPP_CapA"/>
    <property type="match status" value="1"/>
</dbReference>
<dbReference type="InterPro" id="IPR029052">
    <property type="entry name" value="Metallo-depent_PP-like"/>
</dbReference>
<reference evidence="3 4" key="1">
    <citation type="submission" date="2021-01" db="EMBL/GenBank/DDBJ databases">
        <title>Whole genome shotgun sequence of Microbispora siamensis NBRC 104113.</title>
        <authorList>
            <person name="Komaki H."/>
            <person name="Tamura T."/>
        </authorList>
    </citation>
    <scope>NUCLEOTIDE SEQUENCE [LARGE SCALE GENOMIC DNA]</scope>
    <source>
        <strain evidence="3 4">NBRC 104113</strain>
    </source>
</reference>